<dbReference type="Pfam" id="PF05145">
    <property type="entry name" value="AbrB"/>
    <property type="match status" value="1"/>
</dbReference>
<dbReference type="KEGG" id="dma:DMR_39440"/>
<feature type="transmembrane region" description="Helical" evidence="2">
    <location>
        <begin position="81"/>
        <end position="104"/>
    </location>
</feature>
<name>C4XND2_SOLM1</name>
<organism evidence="3 4">
    <name type="scientific">Solidesulfovibrio magneticus (strain ATCC 700980 / DSM 13731 / RS-1)</name>
    <name type="common">Desulfovibrio magneticus</name>
    <dbReference type="NCBI Taxonomy" id="573370"/>
    <lineage>
        <taxon>Bacteria</taxon>
        <taxon>Pseudomonadati</taxon>
        <taxon>Thermodesulfobacteriota</taxon>
        <taxon>Desulfovibrionia</taxon>
        <taxon>Desulfovibrionales</taxon>
        <taxon>Desulfovibrionaceae</taxon>
        <taxon>Solidesulfovibrio</taxon>
    </lineage>
</organism>
<dbReference type="Proteomes" id="UP000009071">
    <property type="component" value="Chromosome"/>
</dbReference>
<dbReference type="InterPro" id="IPR017516">
    <property type="entry name" value="AbrB_dup"/>
</dbReference>
<dbReference type="HOGENOM" id="CLU_050210_0_1_7"/>
<feature type="transmembrane region" description="Helical" evidence="2">
    <location>
        <begin position="174"/>
        <end position="197"/>
    </location>
</feature>
<feature type="transmembrane region" description="Helical" evidence="2">
    <location>
        <begin position="258"/>
        <end position="280"/>
    </location>
</feature>
<protein>
    <submittedName>
        <fullName evidence="3">Hypothetical membrane protein</fullName>
    </submittedName>
</protein>
<feature type="region of interest" description="Disordered" evidence="1">
    <location>
        <begin position="345"/>
        <end position="366"/>
    </location>
</feature>
<dbReference type="EMBL" id="AP010904">
    <property type="protein sequence ID" value="BAH77435.1"/>
    <property type="molecule type" value="Genomic_DNA"/>
</dbReference>
<feature type="transmembrane region" description="Helical" evidence="2">
    <location>
        <begin position="228"/>
        <end position="246"/>
    </location>
</feature>
<keyword evidence="4" id="KW-1185">Reference proteome</keyword>
<dbReference type="GO" id="GO:0010468">
    <property type="term" value="P:regulation of gene expression"/>
    <property type="evidence" value="ECO:0007669"/>
    <property type="project" value="InterPro"/>
</dbReference>
<keyword evidence="2" id="KW-0812">Transmembrane</keyword>
<feature type="transmembrane region" description="Helical" evidence="2">
    <location>
        <begin position="55"/>
        <end position="75"/>
    </location>
</feature>
<accession>C4XND2</accession>
<sequence length="366" mass="37275">MRKKGQWLGLLALTVLLAAGFSALELPAALLLGPMVAGIAVALGGASIRLPDTPFVLAQAVVGCLIARAASPAVLPEFLSHWHLFSLVILAGIVASAAMGLVLCRLRVMPGTTAIWGASPGGAAAMVVMADACGADARLVAFMQYLRVLCVALAATVVARAAGGSAPPHQATVWLPPLTAGLAPALGLIGLGALAGLCTRLSGGAMLVPMFLGAALRLTGLVEIDLPPWLLAAAYAAIGWRVGLGFTQKVALYAARAVPAILVGILALIAFCGGLSWLLAKTTGMDPLTAYLAASPGGMDSVAVIAASSPGVDFAVVMTMQTMRFFLVVLLAPPMARFLAGRAEARGGEEKKEEVKAEECLRRPGA</sequence>
<proteinExistence type="predicted"/>
<gene>
    <name evidence="3" type="ordered locus">DMR_39440</name>
</gene>
<keyword evidence="2" id="KW-1133">Transmembrane helix</keyword>
<feature type="transmembrane region" description="Helical" evidence="2">
    <location>
        <begin position="204"/>
        <end position="222"/>
    </location>
</feature>
<dbReference type="PIRSF" id="PIRSF038991">
    <property type="entry name" value="Protein_AbrB"/>
    <property type="match status" value="1"/>
</dbReference>
<dbReference type="RefSeq" id="WP_015862575.1">
    <property type="nucleotide sequence ID" value="NC_012796.1"/>
</dbReference>
<evidence type="ECO:0000313" key="4">
    <source>
        <dbReference type="Proteomes" id="UP000009071"/>
    </source>
</evidence>
<feature type="transmembrane region" description="Helical" evidence="2">
    <location>
        <begin position="145"/>
        <end position="162"/>
    </location>
</feature>
<evidence type="ECO:0000313" key="3">
    <source>
        <dbReference type="EMBL" id="BAH77435.1"/>
    </source>
</evidence>
<dbReference type="AlphaFoldDB" id="C4XND2"/>
<dbReference type="InterPro" id="IPR007820">
    <property type="entry name" value="AbrB_fam"/>
</dbReference>
<evidence type="ECO:0000256" key="1">
    <source>
        <dbReference type="SAM" id="MobiDB-lite"/>
    </source>
</evidence>
<dbReference type="STRING" id="573370.DMR_39440"/>
<dbReference type="PANTHER" id="PTHR38457">
    <property type="entry name" value="REGULATOR ABRB-RELATED"/>
    <property type="match status" value="1"/>
</dbReference>
<dbReference type="PANTHER" id="PTHR38457:SF1">
    <property type="entry name" value="REGULATOR ABRB-RELATED"/>
    <property type="match status" value="1"/>
</dbReference>
<reference evidence="3 4" key="1">
    <citation type="journal article" date="2009" name="Genome Res.">
        <title>Whole genome sequence of Desulfovibrio magneticus strain RS-1 revealed common gene clusters in magnetotactic bacteria.</title>
        <authorList>
            <person name="Nakazawa H."/>
            <person name="Arakaki A."/>
            <person name="Narita-Yamada S."/>
            <person name="Yashiro I."/>
            <person name="Jinno K."/>
            <person name="Aoki N."/>
            <person name="Tsuruyama A."/>
            <person name="Okamura Y."/>
            <person name="Tanikawa S."/>
            <person name="Fujita N."/>
            <person name="Takeyama H."/>
            <person name="Matsunaga T."/>
        </authorList>
    </citation>
    <scope>NUCLEOTIDE SEQUENCE [LARGE SCALE GENOMIC DNA]</scope>
    <source>
        <strain evidence="4">ATCC 700980 / DSM 13731 / RS-1</strain>
    </source>
</reference>
<feature type="transmembrane region" description="Helical" evidence="2">
    <location>
        <begin position="28"/>
        <end position="48"/>
    </location>
</feature>
<dbReference type="OrthoDB" id="9809910at2"/>
<dbReference type="eggNOG" id="COG3180">
    <property type="taxonomic scope" value="Bacteria"/>
</dbReference>
<dbReference type="GO" id="GO:0016020">
    <property type="term" value="C:membrane"/>
    <property type="evidence" value="ECO:0007669"/>
    <property type="project" value="InterPro"/>
</dbReference>
<keyword evidence="2" id="KW-0472">Membrane</keyword>
<evidence type="ECO:0000256" key="2">
    <source>
        <dbReference type="SAM" id="Phobius"/>
    </source>
</evidence>
<dbReference type="NCBIfam" id="TIGR03082">
    <property type="entry name" value="Gneg_AbrB_dup"/>
    <property type="match status" value="2"/>
</dbReference>